<dbReference type="InterPro" id="IPR000835">
    <property type="entry name" value="HTH_MarR-typ"/>
</dbReference>
<dbReference type="GO" id="GO:0003700">
    <property type="term" value="F:DNA-binding transcription factor activity"/>
    <property type="evidence" value="ECO:0007669"/>
    <property type="project" value="InterPro"/>
</dbReference>
<sequence length="246" mass="26180">MAPLTSGDAPPKGPLPARPRRRRPPLTRARAAVLQRLADQPEPCRVAALAAVTRQHPNTVREHLDVLVADGYATRVAAEPDGRGRPAWLYAVVDLEDVADDAVVVAREYAGLAATLAAHLARSSANPAEESLEAGSAWGHQLALASGREPAPNATAARRQVVAMLDELGFEPDADARAGVVRLRRCPLLEAAHEHPEVVCNVHLGLVRAALEELGADAGGAALRPFSEPGACRLDLLPRRRREPDV</sequence>
<reference evidence="3 4" key="1">
    <citation type="submission" date="2019-06" db="EMBL/GenBank/DDBJ databases">
        <title>Sequencing the genomes of 1000 actinobacteria strains.</title>
        <authorList>
            <person name="Klenk H.-P."/>
        </authorList>
    </citation>
    <scope>NUCLEOTIDE SEQUENCE [LARGE SCALE GENOMIC DNA]</scope>
    <source>
        <strain evidence="3 4">DSM 18082</strain>
    </source>
</reference>
<dbReference type="SUPFAM" id="SSF46785">
    <property type="entry name" value="Winged helix' DNA-binding domain"/>
    <property type="match status" value="1"/>
</dbReference>
<dbReference type="Proteomes" id="UP000319514">
    <property type="component" value="Unassembled WGS sequence"/>
</dbReference>
<evidence type="ECO:0000313" key="3">
    <source>
        <dbReference type="EMBL" id="TQL61412.1"/>
    </source>
</evidence>
<organism evidence="3 4">
    <name type="scientific">Oryzihumus leptocrescens</name>
    <dbReference type="NCBI Taxonomy" id="297536"/>
    <lineage>
        <taxon>Bacteria</taxon>
        <taxon>Bacillati</taxon>
        <taxon>Actinomycetota</taxon>
        <taxon>Actinomycetes</taxon>
        <taxon>Micrococcales</taxon>
        <taxon>Intrasporangiaceae</taxon>
        <taxon>Oryzihumus</taxon>
    </lineage>
</organism>
<name>A0A542ZM26_9MICO</name>
<dbReference type="InterPro" id="IPR036390">
    <property type="entry name" value="WH_DNA-bd_sf"/>
</dbReference>
<dbReference type="AlphaFoldDB" id="A0A542ZM26"/>
<dbReference type="Gene3D" id="1.10.10.10">
    <property type="entry name" value="Winged helix-like DNA-binding domain superfamily/Winged helix DNA-binding domain"/>
    <property type="match status" value="1"/>
</dbReference>
<dbReference type="InterPro" id="IPR036388">
    <property type="entry name" value="WH-like_DNA-bd_sf"/>
</dbReference>
<feature type="domain" description="HTH marR-type" evidence="2">
    <location>
        <begin position="26"/>
        <end position="84"/>
    </location>
</feature>
<comment type="caution">
    <text evidence="3">The sequence shown here is derived from an EMBL/GenBank/DDBJ whole genome shotgun (WGS) entry which is preliminary data.</text>
</comment>
<feature type="region of interest" description="Disordered" evidence="1">
    <location>
        <begin position="1"/>
        <end position="25"/>
    </location>
</feature>
<dbReference type="EMBL" id="VFOQ01000001">
    <property type="protein sequence ID" value="TQL61412.1"/>
    <property type="molecule type" value="Genomic_DNA"/>
</dbReference>
<dbReference type="Pfam" id="PF12802">
    <property type="entry name" value="MarR_2"/>
    <property type="match status" value="1"/>
</dbReference>
<evidence type="ECO:0000256" key="1">
    <source>
        <dbReference type="SAM" id="MobiDB-lite"/>
    </source>
</evidence>
<evidence type="ECO:0000259" key="2">
    <source>
        <dbReference type="Pfam" id="PF12802"/>
    </source>
</evidence>
<keyword evidence="4" id="KW-1185">Reference proteome</keyword>
<proteinExistence type="predicted"/>
<evidence type="ECO:0000313" key="4">
    <source>
        <dbReference type="Proteomes" id="UP000319514"/>
    </source>
</evidence>
<accession>A0A542ZM26</accession>
<protein>
    <submittedName>
        <fullName evidence="3">Transcriptional regulator</fullName>
    </submittedName>
</protein>
<gene>
    <name evidence="3" type="ORF">FB474_2821</name>
</gene>